<feature type="transmembrane region" description="Helical" evidence="1">
    <location>
        <begin position="262"/>
        <end position="282"/>
    </location>
</feature>
<dbReference type="AlphaFoldDB" id="A0A2G1VRZ2"/>
<keyword evidence="1" id="KW-0223">Dioxygenase</keyword>
<feature type="transmembrane region" description="Helical" evidence="1">
    <location>
        <begin position="152"/>
        <end position="171"/>
    </location>
</feature>
<dbReference type="GO" id="GO:0005506">
    <property type="term" value="F:iron ion binding"/>
    <property type="evidence" value="ECO:0007669"/>
    <property type="project" value="UniProtKB-UniRule"/>
</dbReference>
<evidence type="ECO:0000256" key="1">
    <source>
        <dbReference type="HAMAP-Rule" id="MF_02093"/>
    </source>
</evidence>
<dbReference type="GO" id="GO:0003834">
    <property type="term" value="F:beta-carotene 15,15'-dioxygenase activity"/>
    <property type="evidence" value="ECO:0007669"/>
    <property type="project" value="UniProtKB-EC"/>
</dbReference>
<comment type="similarity">
    <text evidence="1">Belongs to the Brp/Blh beta-carotene diooxygenase family.</text>
</comment>
<sequence length="288" mass="32794">MKAIMIVLTFFALWLTSFLSASGENVLAIILILTIGILHGSNDIKLLLNLKESFGLKMNKQQYLLLYIAVVLLGAICFYLIPLVTLVLFVGISAYHFGEQHWSDKVHKHSKFFIGYTTIYGLSIFALLFYFNQPEVIEVVDDLCGFRLKHAFFAPFLIINLGVLLILSAFGHKKFTCNFILEAFYLLVFGLIFSIAPLILGFALYFTIWHSLPSLNDQIKFLYGDISKESLFKYLTNSLVYWFSALLGLLAIYYIIGSDDSLFLPVLFSFLAAITFPHVFVIEQIERE</sequence>
<keyword evidence="1" id="KW-0479">Metal-binding</keyword>
<dbReference type="EC" id="1.13.11.63" evidence="1"/>
<dbReference type="NCBIfam" id="TIGR03753">
    <property type="entry name" value="blh_monoox"/>
    <property type="match status" value="1"/>
</dbReference>
<proteinExistence type="inferred from homology"/>
<keyword evidence="1" id="KW-1003">Cell membrane</keyword>
<name>A0A2G1VRZ2_9FLAO</name>
<comment type="function">
    <text evidence="1">Catalyzes the cleavage of beta-carotene at its central double bond (15,15') to yield two molecules of all-trans-retinal.</text>
</comment>
<comment type="cofactor">
    <cofactor evidence="1">
        <name>Fe(2+)</name>
        <dbReference type="ChEBI" id="CHEBI:29033"/>
    </cofactor>
</comment>
<dbReference type="Pfam" id="PF15461">
    <property type="entry name" value="BCD"/>
    <property type="match status" value="1"/>
</dbReference>
<dbReference type="GO" id="GO:0016121">
    <property type="term" value="P:carotene catabolic process"/>
    <property type="evidence" value="ECO:0007669"/>
    <property type="project" value="UniProtKB-UniRule"/>
</dbReference>
<keyword evidence="1" id="KW-0408">Iron</keyword>
<dbReference type="RefSeq" id="WP_099646009.1">
    <property type="nucleotide sequence ID" value="NZ_KZ319290.1"/>
</dbReference>
<comment type="caution">
    <text evidence="1">Lacks conserved residue(s) required for the propagation of feature annotation.</text>
</comment>
<dbReference type="InterPro" id="IPR022270">
    <property type="entry name" value="Blh_diox"/>
</dbReference>
<comment type="catalytic activity">
    <reaction evidence="1">
        <text>all-trans-beta-carotene + O2 = 2 all-trans-retinal</text>
        <dbReference type="Rhea" id="RHEA:32887"/>
        <dbReference type="ChEBI" id="CHEBI:15379"/>
        <dbReference type="ChEBI" id="CHEBI:17579"/>
        <dbReference type="ChEBI" id="CHEBI:17898"/>
        <dbReference type="EC" id="1.13.11.63"/>
    </reaction>
</comment>
<keyword evidence="1" id="KW-0472">Membrane</keyword>
<accession>A0A2G1VRZ2</accession>
<organism evidence="2 3">
    <name type="scientific">Leeuwenhoekiella nanhaiensis</name>
    <dbReference type="NCBI Taxonomy" id="1655491"/>
    <lineage>
        <taxon>Bacteria</taxon>
        <taxon>Pseudomonadati</taxon>
        <taxon>Bacteroidota</taxon>
        <taxon>Flavobacteriia</taxon>
        <taxon>Flavobacteriales</taxon>
        <taxon>Flavobacteriaceae</taxon>
        <taxon>Leeuwenhoekiella</taxon>
    </lineage>
</organism>
<dbReference type="EMBL" id="NQXA01000004">
    <property type="protein sequence ID" value="PHQ29514.1"/>
    <property type="molecule type" value="Genomic_DNA"/>
</dbReference>
<gene>
    <name evidence="2" type="ORF">CJ305_09355</name>
</gene>
<evidence type="ECO:0000313" key="3">
    <source>
        <dbReference type="Proteomes" id="UP000229433"/>
    </source>
</evidence>
<dbReference type="HAMAP" id="MF_02093">
    <property type="entry name" value="Beta_carotene_diox"/>
    <property type="match status" value="1"/>
</dbReference>
<keyword evidence="1" id="KW-0812">Transmembrane</keyword>
<dbReference type="OrthoDB" id="945227at2"/>
<evidence type="ECO:0000313" key="2">
    <source>
        <dbReference type="EMBL" id="PHQ29514.1"/>
    </source>
</evidence>
<dbReference type="Proteomes" id="UP000229433">
    <property type="component" value="Unassembled WGS sequence"/>
</dbReference>
<keyword evidence="3" id="KW-1185">Reference proteome</keyword>
<reference evidence="2 3" key="1">
    <citation type="submission" date="2017-08" db="EMBL/GenBank/DDBJ databases">
        <title>The whole genome shortgun sequences of strain Leeuwenhoekiella nanhaiensis G18 from the South China Sea.</title>
        <authorList>
            <person name="Liu Q."/>
        </authorList>
    </citation>
    <scope>NUCLEOTIDE SEQUENCE [LARGE SCALE GENOMIC DNA]</scope>
    <source>
        <strain evidence="2 3">G18</strain>
    </source>
</reference>
<comment type="caution">
    <text evidence="2">The sequence shown here is derived from an EMBL/GenBank/DDBJ whole genome shotgun (WGS) entry which is preliminary data.</text>
</comment>
<keyword evidence="1" id="KW-1133">Transmembrane helix</keyword>
<comment type="subcellular location">
    <subcellularLocation>
        <location evidence="1">Cell membrane</location>
        <topology evidence="1">Multi-pass membrane protein</topology>
    </subcellularLocation>
</comment>
<dbReference type="GO" id="GO:0005886">
    <property type="term" value="C:plasma membrane"/>
    <property type="evidence" value="ECO:0007669"/>
    <property type="project" value="UniProtKB-SubCell"/>
</dbReference>
<dbReference type="GO" id="GO:0010436">
    <property type="term" value="F:carotenoid dioxygenase activity"/>
    <property type="evidence" value="ECO:0007669"/>
    <property type="project" value="UniProtKB-UniRule"/>
</dbReference>
<feature type="transmembrane region" description="Helical" evidence="1">
    <location>
        <begin position="239"/>
        <end position="256"/>
    </location>
</feature>
<protein>
    <recommendedName>
        <fullName evidence="1">Probable beta-carotene 15,15'-dioxygenase</fullName>
        <ecNumber evidence="1">1.13.11.63</ecNumber>
    </recommendedName>
</protein>
<feature type="transmembrane region" description="Helical" evidence="1">
    <location>
        <begin position="64"/>
        <end position="92"/>
    </location>
</feature>
<feature type="transmembrane region" description="Helical" evidence="1">
    <location>
        <begin position="112"/>
        <end position="131"/>
    </location>
</feature>
<feature type="transmembrane region" description="Helical" evidence="1">
    <location>
        <begin position="183"/>
        <end position="206"/>
    </location>
</feature>
<keyword evidence="1" id="KW-0560">Oxidoreductase</keyword>